<name>A0A1G2HV74_9BACT</name>
<organism evidence="1 2">
    <name type="scientific">Candidatus Staskawiczbacteria bacterium RIFCSPHIGHO2_01_FULL_41_41</name>
    <dbReference type="NCBI Taxonomy" id="1802203"/>
    <lineage>
        <taxon>Bacteria</taxon>
        <taxon>Candidatus Staskawicziibacteriota</taxon>
    </lineage>
</organism>
<evidence type="ECO:0000313" key="1">
    <source>
        <dbReference type="EMBL" id="OGZ65758.1"/>
    </source>
</evidence>
<comment type="caution">
    <text evidence="1">The sequence shown here is derived from an EMBL/GenBank/DDBJ whole genome shotgun (WGS) entry which is preliminary data.</text>
</comment>
<gene>
    <name evidence="1" type="ORF">A2822_04425</name>
</gene>
<proteinExistence type="predicted"/>
<dbReference type="EMBL" id="MHOP01000015">
    <property type="protein sequence ID" value="OGZ65758.1"/>
    <property type="molecule type" value="Genomic_DNA"/>
</dbReference>
<evidence type="ECO:0000313" key="2">
    <source>
        <dbReference type="Proteomes" id="UP000178774"/>
    </source>
</evidence>
<protein>
    <submittedName>
        <fullName evidence="1">Uncharacterized protein</fullName>
    </submittedName>
</protein>
<dbReference type="AlphaFoldDB" id="A0A1G2HV74"/>
<dbReference type="Proteomes" id="UP000178774">
    <property type="component" value="Unassembled WGS sequence"/>
</dbReference>
<accession>A0A1G2HV74</accession>
<reference evidence="1 2" key="1">
    <citation type="journal article" date="2016" name="Nat. Commun.">
        <title>Thousands of microbial genomes shed light on interconnected biogeochemical processes in an aquifer system.</title>
        <authorList>
            <person name="Anantharaman K."/>
            <person name="Brown C.T."/>
            <person name="Hug L.A."/>
            <person name="Sharon I."/>
            <person name="Castelle C.J."/>
            <person name="Probst A.J."/>
            <person name="Thomas B.C."/>
            <person name="Singh A."/>
            <person name="Wilkins M.J."/>
            <person name="Karaoz U."/>
            <person name="Brodie E.L."/>
            <person name="Williams K.H."/>
            <person name="Hubbard S.S."/>
            <person name="Banfield J.F."/>
        </authorList>
    </citation>
    <scope>NUCLEOTIDE SEQUENCE [LARGE SCALE GENOMIC DNA]</scope>
</reference>
<sequence>MGKIASPKSTLDVLRGKYEKNIEYVSSALTLLRDAHNFTFNRREQEREGWFTNPLCGMWLPYDQRYKPHEIPRLYLDEISKTLEESLGIRETAGELERTGDSDKGFPQIISATWRIFSQSGETAYLKGSTSFHFYDYTVGDIDKIIFSPKAFTSVRFDRTNYAERSSRWITLPDKVSLSTFGDVVDREWKLDLARLREAPSDFLAMLTRGLGGK</sequence>